<sequence>MSLLPHFVLDDPYLSAAVITMDFIKTLFGMQPTPANASGTSFKTIPNDSAALASSTTISSDDSDFIHVPPRLDSASTDSANYDRAAISYCIEAEKHFAIPFCDDIDDPKFDPIEGIIEQEKFFLENSPVDGHHLCRFLATTNTTSLLGYVTATEQIPGHAILDVQALIPGFFRQTDRRFSVPFVCSVIDSDQLLGLAHA</sequence>
<evidence type="ECO:0000313" key="2">
    <source>
        <dbReference type="WBParaSite" id="Pan_g2884.t1"/>
    </source>
</evidence>
<accession>A0A7E4VUG9</accession>
<reference evidence="1" key="1">
    <citation type="journal article" date="2013" name="Genetics">
        <title>The draft genome and transcriptome of Panagrellus redivivus are shaped by the harsh demands of a free-living lifestyle.</title>
        <authorList>
            <person name="Srinivasan J."/>
            <person name="Dillman A.R."/>
            <person name="Macchietto M.G."/>
            <person name="Heikkinen L."/>
            <person name="Lakso M."/>
            <person name="Fracchia K.M."/>
            <person name="Antoshechkin I."/>
            <person name="Mortazavi A."/>
            <person name="Wong G."/>
            <person name="Sternberg P.W."/>
        </authorList>
    </citation>
    <scope>NUCLEOTIDE SEQUENCE [LARGE SCALE GENOMIC DNA]</scope>
    <source>
        <strain evidence="1">MT8872</strain>
    </source>
</reference>
<name>A0A7E4VUG9_PANRE</name>
<evidence type="ECO:0000313" key="1">
    <source>
        <dbReference type="Proteomes" id="UP000492821"/>
    </source>
</evidence>
<dbReference type="AlphaFoldDB" id="A0A7E4VUG9"/>
<dbReference type="WBParaSite" id="Pan_g2884.t1">
    <property type="protein sequence ID" value="Pan_g2884.t1"/>
    <property type="gene ID" value="Pan_g2884"/>
</dbReference>
<proteinExistence type="predicted"/>
<reference evidence="2" key="2">
    <citation type="submission" date="2020-10" db="UniProtKB">
        <authorList>
            <consortium name="WormBaseParasite"/>
        </authorList>
    </citation>
    <scope>IDENTIFICATION</scope>
</reference>
<keyword evidence="1" id="KW-1185">Reference proteome</keyword>
<dbReference type="Proteomes" id="UP000492821">
    <property type="component" value="Unassembled WGS sequence"/>
</dbReference>
<organism evidence="1 2">
    <name type="scientific">Panagrellus redivivus</name>
    <name type="common">Microworm</name>
    <dbReference type="NCBI Taxonomy" id="6233"/>
    <lineage>
        <taxon>Eukaryota</taxon>
        <taxon>Metazoa</taxon>
        <taxon>Ecdysozoa</taxon>
        <taxon>Nematoda</taxon>
        <taxon>Chromadorea</taxon>
        <taxon>Rhabditida</taxon>
        <taxon>Tylenchina</taxon>
        <taxon>Panagrolaimomorpha</taxon>
        <taxon>Panagrolaimoidea</taxon>
        <taxon>Panagrolaimidae</taxon>
        <taxon>Panagrellus</taxon>
    </lineage>
</organism>
<protein>
    <submittedName>
        <fullName evidence="2">PAS domain-containing protein</fullName>
    </submittedName>
</protein>